<proteinExistence type="predicted"/>
<keyword evidence="2" id="KW-1185">Reference proteome</keyword>
<comment type="caution">
    <text evidence="1">The sequence shown here is derived from an EMBL/GenBank/DDBJ whole genome shotgun (WGS) entry which is preliminary data.</text>
</comment>
<gene>
    <name evidence="1" type="ORF">GCM10010430_78890</name>
</gene>
<sequence length="156" mass="16735">MTGQTVKIASLCECGGMAVRQVNQFINRGEVWWDAEFSCDSCGAYRCEHAGPGSAPDDEWRRALLVAHGPVRLRLAGPVSSLVPALKVFREVSGVSLPQARALVEELSSDGVVGTLSEMELLKTWPQIRGVPVDIDRQVPRFARADCSSVVVGAGA</sequence>
<dbReference type="RefSeq" id="WP_344641384.1">
    <property type="nucleotide sequence ID" value="NZ_BAAATR010000082.1"/>
</dbReference>
<accession>A0ABP5RY77</accession>
<dbReference type="EMBL" id="BAAATR010000082">
    <property type="protein sequence ID" value="GAA2280965.1"/>
    <property type="molecule type" value="Genomic_DNA"/>
</dbReference>
<reference evidence="2" key="1">
    <citation type="journal article" date="2019" name="Int. J. Syst. Evol. Microbiol.">
        <title>The Global Catalogue of Microorganisms (GCM) 10K type strain sequencing project: providing services to taxonomists for standard genome sequencing and annotation.</title>
        <authorList>
            <consortium name="The Broad Institute Genomics Platform"/>
            <consortium name="The Broad Institute Genome Sequencing Center for Infectious Disease"/>
            <person name="Wu L."/>
            <person name="Ma J."/>
        </authorList>
    </citation>
    <scope>NUCLEOTIDE SEQUENCE [LARGE SCALE GENOMIC DNA]</scope>
    <source>
        <strain evidence="2">JCM 7356</strain>
    </source>
</reference>
<evidence type="ECO:0000313" key="1">
    <source>
        <dbReference type="EMBL" id="GAA2280965.1"/>
    </source>
</evidence>
<evidence type="ECO:0000313" key="2">
    <source>
        <dbReference type="Proteomes" id="UP001500305"/>
    </source>
</evidence>
<name>A0ABP5RY77_9ACTN</name>
<organism evidence="1 2">
    <name type="scientific">Kitasatospora cystarginea</name>
    <dbReference type="NCBI Taxonomy" id="58350"/>
    <lineage>
        <taxon>Bacteria</taxon>
        <taxon>Bacillati</taxon>
        <taxon>Actinomycetota</taxon>
        <taxon>Actinomycetes</taxon>
        <taxon>Kitasatosporales</taxon>
        <taxon>Streptomycetaceae</taxon>
        <taxon>Kitasatospora</taxon>
    </lineage>
</organism>
<evidence type="ECO:0008006" key="3">
    <source>
        <dbReference type="Google" id="ProtNLM"/>
    </source>
</evidence>
<protein>
    <recommendedName>
        <fullName evidence="3">Ribosomal protein L7/L12 C-terminal domain-containing protein</fullName>
    </recommendedName>
</protein>
<dbReference type="Proteomes" id="UP001500305">
    <property type="component" value="Unassembled WGS sequence"/>
</dbReference>